<comment type="caution">
    <text evidence="1">The sequence shown here is derived from an EMBL/GenBank/DDBJ whole genome shotgun (WGS) entry which is preliminary data.</text>
</comment>
<name>A0A9P0JS75_ACAOB</name>
<evidence type="ECO:0000313" key="1">
    <source>
        <dbReference type="EMBL" id="CAH1957983.1"/>
    </source>
</evidence>
<reference evidence="1" key="1">
    <citation type="submission" date="2022-03" db="EMBL/GenBank/DDBJ databases">
        <authorList>
            <person name="Sayadi A."/>
        </authorList>
    </citation>
    <scope>NUCLEOTIDE SEQUENCE</scope>
</reference>
<dbReference type="Proteomes" id="UP001152888">
    <property type="component" value="Unassembled WGS sequence"/>
</dbReference>
<organism evidence="1 2">
    <name type="scientific">Acanthoscelides obtectus</name>
    <name type="common">Bean weevil</name>
    <name type="synonym">Bruchus obtectus</name>
    <dbReference type="NCBI Taxonomy" id="200917"/>
    <lineage>
        <taxon>Eukaryota</taxon>
        <taxon>Metazoa</taxon>
        <taxon>Ecdysozoa</taxon>
        <taxon>Arthropoda</taxon>
        <taxon>Hexapoda</taxon>
        <taxon>Insecta</taxon>
        <taxon>Pterygota</taxon>
        <taxon>Neoptera</taxon>
        <taxon>Endopterygota</taxon>
        <taxon>Coleoptera</taxon>
        <taxon>Polyphaga</taxon>
        <taxon>Cucujiformia</taxon>
        <taxon>Chrysomeloidea</taxon>
        <taxon>Chrysomelidae</taxon>
        <taxon>Bruchinae</taxon>
        <taxon>Bruchini</taxon>
        <taxon>Acanthoscelides</taxon>
    </lineage>
</organism>
<dbReference type="EMBL" id="CAKOFQ010006675">
    <property type="protein sequence ID" value="CAH1957983.1"/>
    <property type="molecule type" value="Genomic_DNA"/>
</dbReference>
<protein>
    <submittedName>
        <fullName evidence="1">Uncharacterized protein</fullName>
    </submittedName>
</protein>
<accession>A0A9P0JS75</accession>
<proteinExistence type="predicted"/>
<keyword evidence="2" id="KW-1185">Reference proteome</keyword>
<gene>
    <name evidence="1" type="ORF">ACAOBT_LOCUS2392</name>
</gene>
<dbReference type="AlphaFoldDB" id="A0A9P0JS75"/>
<sequence length="81" mass="9295">MKQTRRTTLLGTSRTMSSHLGRHLRLLDRYLLENRPVRRTINGTTTAPGTRKMSTTIMTTKVPVLPHRRQIDHHLPSPCPV</sequence>
<evidence type="ECO:0000313" key="2">
    <source>
        <dbReference type="Proteomes" id="UP001152888"/>
    </source>
</evidence>